<feature type="non-terminal residue" evidence="1">
    <location>
        <position position="60"/>
    </location>
</feature>
<dbReference type="EMBL" id="CAJVPY010029244">
    <property type="protein sequence ID" value="CAG8793935.1"/>
    <property type="molecule type" value="Genomic_DNA"/>
</dbReference>
<comment type="caution">
    <text evidence="1">The sequence shown here is derived from an EMBL/GenBank/DDBJ whole genome shotgun (WGS) entry which is preliminary data.</text>
</comment>
<reference evidence="1" key="1">
    <citation type="submission" date="2021-06" db="EMBL/GenBank/DDBJ databases">
        <authorList>
            <person name="Kallberg Y."/>
            <person name="Tangrot J."/>
            <person name="Rosling A."/>
        </authorList>
    </citation>
    <scope>NUCLEOTIDE SEQUENCE</scope>
    <source>
        <strain evidence="1">MA453B</strain>
    </source>
</reference>
<proteinExistence type="predicted"/>
<sequence>HELREFGFVHLTKYTTYHASRVKAFLSFACLSCLHNKVNSETTLTAFQSEEMARDTKLLW</sequence>
<protein>
    <submittedName>
        <fullName evidence="1">18464_t:CDS:1</fullName>
    </submittedName>
</protein>
<accession>A0A9N9P8V6</accession>
<dbReference type="AlphaFoldDB" id="A0A9N9P8V6"/>
<evidence type="ECO:0000313" key="2">
    <source>
        <dbReference type="Proteomes" id="UP000789405"/>
    </source>
</evidence>
<keyword evidence="2" id="KW-1185">Reference proteome</keyword>
<organism evidence="1 2">
    <name type="scientific">Dentiscutata erythropus</name>
    <dbReference type="NCBI Taxonomy" id="1348616"/>
    <lineage>
        <taxon>Eukaryota</taxon>
        <taxon>Fungi</taxon>
        <taxon>Fungi incertae sedis</taxon>
        <taxon>Mucoromycota</taxon>
        <taxon>Glomeromycotina</taxon>
        <taxon>Glomeromycetes</taxon>
        <taxon>Diversisporales</taxon>
        <taxon>Gigasporaceae</taxon>
        <taxon>Dentiscutata</taxon>
    </lineage>
</organism>
<evidence type="ECO:0000313" key="1">
    <source>
        <dbReference type="EMBL" id="CAG8793935.1"/>
    </source>
</evidence>
<gene>
    <name evidence="1" type="ORF">DERYTH_LOCUS21970</name>
</gene>
<name>A0A9N9P8V6_9GLOM</name>
<dbReference type="Proteomes" id="UP000789405">
    <property type="component" value="Unassembled WGS sequence"/>
</dbReference>